<protein>
    <submittedName>
        <fullName evidence="2">GNAT family N-acetyltransferase</fullName>
    </submittedName>
</protein>
<dbReference type="InterPro" id="IPR016181">
    <property type="entry name" value="Acyl_CoA_acyltransferase"/>
</dbReference>
<dbReference type="Gene3D" id="3.40.630.30">
    <property type="match status" value="1"/>
</dbReference>
<dbReference type="Proteomes" id="UP000655751">
    <property type="component" value="Unassembled WGS sequence"/>
</dbReference>
<dbReference type="RefSeq" id="WP_196151880.1">
    <property type="nucleotide sequence ID" value="NZ_JADMLG010000011.1"/>
</dbReference>
<reference evidence="2" key="1">
    <citation type="submission" date="2020-11" db="EMBL/GenBank/DDBJ databases">
        <title>Nocardia NEAU-351.nov., a novel actinomycete isolated from the cow dung.</title>
        <authorList>
            <person name="Zhang X."/>
        </authorList>
    </citation>
    <scope>NUCLEOTIDE SEQUENCE</scope>
    <source>
        <strain evidence="2">NEAU-351</strain>
    </source>
</reference>
<proteinExistence type="predicted"/>
<dbReference type="SUPFAM" id="SSF55729">
    <property type="entry name" value="Acyl-CoA N-acyltransferases (Nat)"/>
    <property type="match status" value="1"/>
</dbReference>
<sequence length="242" mass="26225">MSAESTIDIDTSLHPLDDPVRSSLRGEHRRFATWVGRTGRYDREVAEFVGHPPRLDGQDWRDLAEAVGPGGTVGLRGFGHEPPADWTVLKTFDSVQMEGSGLRVATDPELRELTAADVPEILDLIARTQPGPFAPRTIEMGAYLGLHVDGRLVAMAGERMRPPGWTEISAVCTDPAFRGRGLASRLVRAVGAGIRARGEIPFLHAVADNTTAISLYRTLGFTLRKRSVLTIVQVPGIDPSGV</sequence>
<organism evidence="2 3">
    <name type="scientific">Nocardia bovistercoris</name>
    <dbReference type="NCBI Taxonomy" id="2785916"/>
    <lineage>
        <taxon>Bacteria</taxon>
        <taxon>Bacillati</taxon>
        <taxon>Actinomycetota</taxon>
        <taxon>Actinomycetes</taxon>
        <taxon>Mycobacteriales</taxon>
        <taxon>Nocardiaceae</taxon>
        <taxon>Nocardia</taxon>
    </lineage>
</organism>
<dbReference type="CDD" id="cd04301">
    <property type="entry name" value="NAT_SF"/>
    <property type="match status" value="1"/>
</dbReference>
<keyword evidence="3" id="KW-1185">Reference proteome</keyword>
<dbReference type="GO" id="GO:0016747">
    <property type="term" value="F:acyltransferase activity, transferring groups other than amino-acyl groups"/>
    <property type="evidence" value="ECO:0007669"/>
    <property type="project" value="InterPro"/>
</dbReference>
<dbReference type="Pfam" id="PF08445">
    <property type="entry name" value="FR47"/>
    <property type="match status" value="1"/>
</dbReference>
<dbReference type="PROSITE" id="PS51186">
    <property type="entry name" value="GNAT"/>
    <property type="match status" value="1"/>
</dbReference>
<evidence type="ECO:0000313" key="2">
    <source>
        <dbReference type="EMBL" id="MBH0779575.1"/>
    </source>
</evidence>
<feature type="domain" description="N-acetyltransferase" evidence="1">
    <location>
        <begin position="108"/>
        <end position="242"/>
    </location>
</feature>
<evidence type="ECO:0000259" key="1">
    <source>
        <dbReference type="PROSITE" id="PS51186"/>
    </source>
</evidence>
<gene>
    <name evidence="2" type="ORF">IT779_25215</name>
</gene>
<dbReference type="AlphaFoldDB" id="A0A931IGZ6"/>
<dbReference type="EMBL" id="JADMLG010000011">
    <property type="protein sequence ID" value="MBH0779575.1"/>
    <property type="molecule type" value="Genomic_DNA"/>
</dbReference>
<evidence type="ECO:0000313" key="3">
    <source>
        <dbReference type="Proteomes" id="UP000655751"/>
    </source>
</evidence>
<dbReference type="InterPro" id="IPR013653">
    <property type="entry name" value="GCN5-like_dom"/>
</dbReference>
<comment type="caution">
    <text evidence="2">The sequence shown here is derived from an EMBL/GenBank/DDBJ whole genome shotgun (WGS) entry which is preliminary data.</text>
</comment>
<accession>A0A931IGZ6</accession>
<dbReference type="InterPro" id="IPR000182">
    <property type="entry name" value="GNAT_dom"/>
</dbReference>
<name>A0A931IGZ6_9NOCA</name>